<reference evidence="1" key="1">
    <citation type="submission" date="2022-04" db="EMBL/GenBank/DDBJ databases">
        <title>Hymenobacter sp. isolated from the air.</title>
        <authorList>
            <person name="Won M."/>
            <person name="Lee C.-M."/>
            <person name="Woen H.-Y."/>
            <person name="Kwon S.-W."/>
        </authorList>
    </citation>
    <scope>NUCLEOTIDE SEQUENCE</scope>
    <source>
        <strain evidence="1">5116S-3</strain>
        <plasmid evidence="1">unnamed2</plasmid>
    </source>
</reference>
<keyword evidence="1" id="KW-0614">Plasmid</keyword>
<proteinExistence type="predicted"/>
<accession>A0A8T9QHC2</accession>
<organism evidence="1 2">
    <name type="scientific">Hymenobacter cellulosilyticus</name>
    <dbReference type="NCBI Taxonomy" id="2932248"/>
    <lineage>
        <taxon>Bacteria</taxon>
        <taxon>Pseudomonadati</taxon>
        <taxon>Bacteroidota</taxon>
        <taxon>Cytophagia</taxon>
        <taxon>Cytophagales</taxon>
        <taxon>Hymenobacteraceae</taxon>
        <taxon>Hymenobacter</taxon>
    </lineage>
</organism>
<dbReference type="Proteomes" id="UP000831796">
    <property type="component" value="Plasmid unnamed2"/>
</dbReference>
<sequence length="66" mass="7811">MERNHLNKLVKFYQQTQQRPRTDKNGHVLLNAEGQIEYEPVRVQRLDYAVDQFVEDKQARKGALAK</sequence>
<name>A0A8T9QHC2_9BACT</name>
<dbReference type="EMBL" id="CP095048">
    <property type="protein sequence ID" value="UOQ75240.1"/>
    <property type="molecule type" value="Genomic_DNA"/>
</dbReference>
<keyword evidence="2" id="KW-1185">Reference proteome</keyword>
<evidence type="ECO:0000313" key="1">
    <source>
        <dbReference type="EMBL" id="UOQ75240.1"/>
    </source>
</evidence>
<evidence type="ECO:0000313" key="2">
    <source>
        <dbReference type="Proteomes" id="UP000831796"/>
    </source>
</evidence>
<geneLocation type="plasmid" evidence="1 2">
    <name>unnamed2</name>
</geneLocation>
<dbReference type="AlphaFoldDB" id="A0A8T9QHC2"/>
<dbReference type="RefSeq" id="WP_244678573.1">
    <property type="nucleotide sequence ID" value="NZ_CP095048.1"/>
</dbReference>
<protein>
    <submittedName>
        <fullName evidence="1">Uncharacterized protein</fullName>
    </submittedName>
</protein>
<gene>
    <name evidence="1" type="ORF">MUN79_29615</name>
</gene>
<dbReference type="KEGG" id="hcu:MUN79_29615"/>